<evidence type="ECO:0000256" key="5">
    <source>
        <dbReference type="ARBA" id="ARBA00038359"/>
    </source>
</evidence>
<feature type="transmembrane region" description="Helical" evidence="7">
    <location>
        <begin position="171"/>
        <end position="195"/>
    </location>
</feature>
<comment type="subcellular location">
    <subcellularLocation>
        <location evidence="1">Membrane</location>
        <topology evidence="1">Multi-pass membrane protein</topology>
    </subcellularLocation>
</comment>
<evidence type="ECO:0000256" key="4">
    <source>
        <dbReference type="ARBA" id="ARBA00023136"/>
    </source>
</evidence>
<feature type="transmembrane region" description="Helical" evidence="7">
    <location>
        <begin position="86"/>
        <end position="106"/>
    </location>
</feature>
<dbReference type="Pfam" id="PF20684">
    <property type="entry name" value="Fung_rhodopsin"/>
    <property type="match status" value="1"/>
</dbReference>
<reference evidence="10" key="1">
    <citation type="journal article" date="2023" name="Mol. Phylogenet. Evol.">
        <title>Genome-scale phylogeny and comparative genomics of the fungal order Sordariales.</title>
        <authorList>
            <person name="Hensen N."/>
            <person name="Bonometti L."/>
            <person name="Westerberg I."/>
            <person name="Brannstrom I.O."/>
            <person name="Guillou S."/>
            <person name="Cros-Aarteil S."/>
            <person name="Calhoun S."/>
            <person name="Haridas S."/>
            <person name="Kuo A."/>
            <person name="Mondo S."/>
            <person name="Pangilinan J."/>
            <person name="Riley R."/>
            <person name="LaButti K."/>
            <person name="Andreopoulos B."/>
            <person name="Lipzen A."/>
            <person name="Chen C."/>
            <person name="Yan M."/>
            <person name="Daum C."/>
            <person name="Ng V."/>
            <person name="Clum A."/>
            <person name="Steindorff A."/>
            <person name="Ohm R.A."/>
            <person name="Martin F."/>
            <person name="Silar P."/>
            <person name="Natvig D.O."/>
            <person name="Lalanne C."/>
            <person name="Gautier V."/>
            <person name="Ament-Velasquez S.L."/>
            <person name="Kruys A."/>
            <person name="Hutchinson M.I."/>
            <person name="Powell A.J."/>
            <person name="Barry K."/>
            <person name="Miller A.N."/>
            <person name="Grigoriev I.V."/>
            <person name="Debuchy R."/>
            <person name="Gladieux P."/>
            <person name="Hiltunen Thoren M."/>
            <person name="Johannesson H."/>
        </authorList>
    </citation>
    <scope>NUCLEOTIDE SEQUENCE [LARGE SCALE GENOMIC DNA]</scope>
    <source>
        <strain evidence="10">CBS 340.73</strain>
    </source>
</reference>
<evidence type="ECO:0000256" key="7">
    <source>
        <dbReference type="SAM" id="Phobius"/>
    </source>
</evidence>
<organism evidence="9 10">
    <name type="scientific">Diplogelasinospora grovesii</name>
    <dbReference type="NCBI Taxonomy" id="303347"/>
    <lineage>
        <taxon>Eukaryota</taxon>
        <taxon>Fungi</taxon>
        <taxon>Dikarya</taxon>
        <taxon>Ascomycota</taxon>
        <taxon>Pezizomycotina</taxon>
        <taxon>Sordariomycetes</taxon>
        <taxon>Sordariomycetidae</taxon>
        <taxon>Sordariales</taxon>
        <taxon>Diplogelasinosporaceae</taxon>
        <taxon>Diplogelasinospora</taxon>
    </lineage>
</organism>
<feature type="compositionally biased region" description="Basic and acidic residues" evidence="6">
    <location>
        <begin position="315"/>
        <end position="327"/>
    </location>
</feature>
<dbReference type="GO" id="GO:0016020">
    <property type="term" value="C:membrane"/>
    <property type="evidence" value="ECO:0007669"/>
    <property type="project" value="UniProtKB-SubCell"/>
</dbReference>
<dbReference type="PANTHER" id="PTHR33048">
    <property type="entry name" value="PTH11-LIKE INTEGRAL MEMBRANE PROTEIN (AFU_ORTHOLOGUE AFUA_5G11245)"/>
    <property type="match status" value="1"/>
</dbReference>
<comment type="similarity">
    <text evidence="5">Belongs to the SAT4 family.</text>
</comment>
<feature type="transmembrane region" description="Helical" evidence="7">
    <location>
        <begin position="126"/>
        <end position="148"/>
    </location>
</feature>
<keyword evidence="4 7" id="KW-0472">Membrane</keyword>
<feature type="region of interest" description="Disordered" evidence="6">
    <location>
        <begin position="285"/>
        <end position="374"/>
    </location>
</feature>
<feature type="transmembrane region" description="Helical" evidence="7">
    <location>
        <begin position="253"/>
        <end position="275"/>
    </location>
</feature>
<dbReference type="PANTHER" id="PTHR33048:SF42">
    <property type="entry name" value="INTEGRAL MEMBRANE PROTEIN"/>
    <property type="match status" value="1"/>
</dbReference>
<accession>A0AAN6N3B3</accession>
<gene>
    <name evidence="9" type="ORF">QBC46DRAFT_410228</name>
</gene>
<evidence type="ECO:0000256" key="6">
    <source>
        <dbReference type="SAM" id="MobiDB-lite"/>
    </source>
</evidence>
<evidence type="ECO:0000313" key="9">
    <source>
        <dbReference type="EMBL" id="KAK3938425.1"/>
    </source>
</evidence>
<comment type="caution">
    <text evidence="9">The sequence shown here is derived from an EMBL/GenBank/DDBJ whole genome shotgun (WGS) entry which is preliminary data.</text>
</comment>
<keyword evidence="10" id="KW-1185">Reference proteome</keyword>
<keyword evidence="3 7" id="KW-1133">Transmembrane helix</keyword>
<name>A0AAN6N3B3_9PEZI</name>
<feature type="compositionally biased region" description="Polar residues" evidence="6">
    <location>
        <begin position="333"/>
        <end position="361"/>
    </location>
</feature>
<sequence>MVTYVDPSANPQGVLMDALLWFMLIMAGIFLGLRIYCKLFRARRLWWDDLFIILSWVALLASCASTTANIRLGFGLHTWTVPQENFLTMGILSNTSGFMSVLALTLSKTSFAVTLLRLSDGWTRWLVWFIIIVLNVTQILAALFFWVYCDPPEKTWNPTIPGKCWPMSVTINYSVVVGTLSAAFDFGLALLPWKILMSFHMYRREKVGVAIAMSMGVFAGITAIMKCTTIHLLESDDFTCEATPVYNLVPLVLWGFAEVACTIMAASIPMLRALFRGDRRTREMPSLHVDITSKKTGVTASSRAHEPGSGGSNNDLERGQKDDRSDRSILATPASSSGTAQTHENESASAIGQSESNNADTITHEMDTLERAKT</sequence>
<evidence type="ECO:0000259" key="8">
    <source>
        <dbReference type="Pfam" id="PF20684"/>
    </source>
</evidence>
<feature type="domain" description="Rhodopsin" evidence="8">
    <location>
        <begin position="33"/>
        <end position="276"/>
    </location>
</feature>
<keyword evidence="2 7" id="KW-0812">Transmembrane</keyword>
<protein>
    <submittedName>
        <fullName evidence="9">Integral membrane protein</fullName>
    </submittedName>
</protein>
<dbReference type="InterPro" id="IPR049326">
    <property type="entry name" value="Rhodopsin_dom_fungi"/>
</dbReference>
<dbReference type="Proteomes" id="UP001303473">
    <property type="component" value="Unassembled WGS sequence"/>
</dbReference>
<evidence type="ECO:0000313" key="10">
    <source>
        <dbReference type="Proteomes" id="UP001303473"/>
    </source>
</evidence>
<dbReference type="AlphaFoldDB" id="A0AAN6N3B3"/>
<proteinExistence type="inferred from homology"/>
<feature type="transmembrane region" description="Helical" evidence="7">
    <location>
        <begin position="18"/>
        <end position="37"/>
    </location>
</feature>
<feature type="compositionally biased region" description="Basic and acidic residues" evidence="6">
    <location>
        <begin position="362"/>
        <end position="374"/>
    </location>
</feature>
<evidence type="ECO:0000256" key="2">
    <source>
        <dbReference type="ARBA" id="ARBA00022692"/>
    </source>
</evidence>
<evidence type="ECO:0000256" key="1">
    <source>
        <dbReference type="ARBA" id="ARBA00004141"/>
    </source>
</evidence>
<dbReference type="EMBL" id="MU853830">
    <property type="protein sequence ID" value="KAK3938425.1"/>
    <property type="molecule type" value="Genomic_DNA"/>
</dbReference>
<dbReference type="InterPro" id="IPR052337">
    <property type="entry name" value="SAT4-like"/>
</dbReference>
<feature type="transmembrane region" description="Helical" evidence="7">
    <location>
        <begin position="207"/>
        <end position="233"/>
    </location>
</feature>
<evidence type="ECO:0000256" key="3">
    <source>
        <dbReference type="ARBA" id="ARBA00022989"/>
    </source>
</evidence>
<feature type="transmembrane region" description="Helical" evidence="7">
    <location>
        <begin position="49"/>
        <end position="74"/>
    </location>
</feature>